<keyword evidence="3" id="KW-1185">Reference proteome</keyword>
<dbReference type="OrthoDB" id="16213at10239"/>
<sequence>MSNNIKQAVKKRKEDFSSEQELRELINSATSKSLKLFIQRMEAGEIPIDNISDFIRVIGAYKEINGISEVMDGQGNTGALPEINMRQDKALQDQIQEGKITANEEGRMDVMDMSAEDMADLIRKMDAAQNAENEGAF</sequence>
<evidence type="ECO:0000256" key="1">
    <source>
        <dbReference type="SAM" id="MobiDB-lite"/>
    </source>
</evidence>
<reference evidence="2 3" key="1">
    <citation type="journal article" date="2015" name="Arch. Virol.">
        <title>Complete genome sequence and phylogenetic position of the Bacillus cereus group phage JBP901.</title>
        <authorList>
            <person name="Asare P.T."/>
            <person name="Ryu S."/>
            <person name="Kim K.P."/>
        </authorList>
    </citation>
    <scope>NUCLEOTIDE SEQUENCE [LARGE SCALE GENOMIC DNA]</scope>
</reference>
<dbReference type="EMBL" id="KJ676859">
    <property type="protein sequence ID" value="AID17720.1"/>
    <property type="molecule type" value="Genomic_DNA"/>
</dbReference>
<name>A0A0E3DEK1_9CAUD</name>
<dbReference type="RefSeq" id="YP_009149045.1">
    <property type="nucleotide sequence ID" value="NC_027352.1"/>
</dbReference>
<proteinExistence type="predicted"/>
<evidence type="ECO:0000313" key="3">
    <source>
        <dbReference type="Proteomes" id="UP000033000"/>
    </source>
</evidence>
<dbReference type="GeneID" id="24722986"/>
<accession>A0A0E3DEK1</accession>
<gene>
    <name evidence="2" type="ORF">JBP901_gp007</name>
</gene>
<protein>
    <submittedName>
        <fullName evidence="2">Uncharacterized protein</fullName>
    </submittedName>
</protein>
<dbReference type="KEGG" id="vg:24722986"/>
<feature type="region of interest" description="Disordered" evidence="1">
    <location>
        <begin position="1"/>
        <end position="20"/>
    </location>
</feature>
<organism evidence="2 3">
    <name type="scientific">Bacillus phage JBP901</name>
    <dbReference type="NCBI Taxonomy" id="1498212"/>
    <lineage>
        <taxon>Viruses</taxon>
        <taxon>Duplodnaviria</taxon>
        <taxon>Heunggongvirae</taxon>
        <taxon>Uroviricota</taxon>
        <taxon>Caudoviricetes</taxon>
        <taxon>Herelleviridae</taxon>
        <taxon>Bastillevirinae</taxon>
        <taxon>Caeruleovirus</taxon>
        <taxon>Caeruleovirus JBP901</taxon>
    </lineage>
</organism>
<dbReference type="Proteomes" id="UP000033000">
    <property type="component" value="Segment"/>
</dbReference>
<evidence type="ECO:0000313" key="2">
    <source>
        <dbReference type="EMBL" id="AID17720.1"/>
    </source>
</evidence>